<dbReference type="OrthoDB" id="7949869at2"/>
<accession>A0A1I7ND95</accession>
<feature type="chain" id="PRO_5011671367" description="Peptidase propeptide and YPEB domain-containing protein" evidence="1">
    <location>
        <begin position="24"/>
        <end position="106"/>
    </location>
</feature>
<name>A0A1I7ND95_9HYPH</name>
<gene>
    <name evidence="2" type="ORF">SAMN05216456_1719</name>
</gene>
<dbReference type="RefSeq" id="WP_092423294.1">
    <property type="nucleotide sequence ID" value="NZ_FPCK01000001.1"/>
</dbReference>
<evidence type="ECO:0000313" key="2">
    <source>
        <dbReference type="EMBL" id="SFV32632.1"/>
    </source>
</evidence>
<evidence type="ECO:0008006" key="4">
    <source>
        <dbReference type="Google" id="ProtNLM"/>
    </source>
</evidence>
<organism evidence="2 3">
    <name type="scientific">Devosia crocina</name>
    <dbReference type="NCBI Taxonomy" id="429728"/>
    <lineage>
        <taxon>Bacteria</taxon>
        <taxon>Pseudomonadati</taxon>
        <taxon>Pseudomonadota</taxon>
        <taxon>Alphaproteobacteria</taxon>
        <taxon>Hyphomicrobiales</taxon>
        <taxon>Devosiaceae</taxon>
        <taxon>Devosia</taxon>
    </lineage>
</organism>
<dbReference type="EMBL" id="FPCK01000001">
    <property type="protein sequence ID" value="SFV32632.1"/>
    <property type="molecule type" value="Genomic_DNA"/>
</dbReference>
<evidence type="ECO:0000313" key="3">
    <source>
        <dbReference type="Proteomes" id="UP000199074"/>
    </source>
</evidence>
<evidence type="ECO:0000256" key="1">
    <source>
        <dbReference type="SAM" id="SignalP"/>
    </source>
</evidence>
<proteinExistence type="predicted"/>
<reference evidence="2 3" key="1">
    <citation type="submission" date="2016-10" db="EMBL/GenBank/DDBJ databases">
        <authorList>
            <person name="de Groot N.N."/>
        </authorList>
    </citation>
    <scope>NUCLEOTIDE SEQUENCE [LARGE SCALE GENOMIC DNA]</scope>
    <source>
        <strain evidence="2 3">IPL20</strain>
    </source>
</reference>
<keyword evidence="1" id="KW-0732">Signal</keyword>
<dbReference type="Proteomes" id="UP000199074">
    <property type="component" value="Unassembled WGS sequence"/>
</dbReference>
<keyword evidence="3" id="KW-1185">Reference proteome</keyword>
<dbReference type="AlphaFoldDB" id="A0A1I7ND95"/>
<sequence length="106" mass="11490">MVKCLSVAALCAVFALGAAPAGAQGFNFGLHFGDEADDLVPLLPMCLTDRQIRDAIARRGYTDISLNVPDDKRVRVRATQGGVVYLIDYNYCADYIRGRQALRPAG</sequence>
<protein>
    <recommendedName>
        <fullName evidence="4">Peptidase propeptide and YPEB domain-containing protein</fullName>
    </recommendedName>
</protein>
<feature type="signal peptide" evidence="1">
    <location>
        <begin position="1"/>
        <end position="23"/>
    </location>
</feature>